<dbReference type="EnsemblMetazoa" id="CapteT222176">
    <property type="protein sequence ID" value="CapteP222176"/>
    <property type="gene ID" value="CapteG222176"/>
</dbReference>
<dbReference type="OrthoDB" id="6127189at2759"/>
<feature type="region of interest" description="Disordered" evidence="1">
    <location>
        <begin position="196"/>
        <end position="216"/>
    </location>
</feature>
<feature type="compositionally biased region" description="Basic and acidic residues" evidence="1">
    <location>
        <begin position="78"/>
        <end position="102"/>
    </location>
</feature>
<organism evidence="2 3">
    <name type="scientific">Capitella teleta</name>
    <name type="common">Polychaete worm</name>
    <dbReference type="NCBI Taxonomy" id="283909"/>
    <lineage>
        <taxon>Eukaryota</taxon>
        <taxon>Metazoa</taxon>
        <taxon>Spiralia</taxon>
        <taxon>Lophotrochozoa</taxon>
        <taxon>Annelida</taxon>
        <taxon>Polychaeta</taxon>
        <taxon>Sedentaria</taxon>
        <taxon>Scolecida</taxon>
        <taxon>Capitellidae</taxon>
        <taxon>Capitella</taxon>
    </lineage>
</organism>
<feature type="compositionally biased region" description="Basic and acidic residues" evidence="1">
    <location>
        <begin position="294"/>
        <end position="305"/>
    </location>
</feature>
<evidence type="ECO:0000313" key="3">
    <source>
        <dbReference type="Proteomes" id="UP000014760"/>
    </source>
</evidence>
<evidence type="ECO:0000313" key="2">
    <source>
        <dbReference type="EnsemblMetazoa" id="CapteP222176"/>
    </source>
</evidence>
<accession>X2ASX6</accession>
<evidence type="ECO:0000256" key="1">
    <source>
        <dbReference type="SAM" id="MobiDB-lite"/>
    </source>
</evidence>
<feature type="region of interest" description="Disordered" evidence="1">
    <location>
        <begin position="266"/>
        <end position="328"/>
    </location>
</feature>
<dbReference type="Proteomes" id="UP000014760">
    <property type="component" value="Unassembled WGS sequence"/>
</dbReference>
<dbReference type="EMBL" id="AMQN01000480">
    <property type="status" value="NOT_ANNOTATED_CDS"/>
    <property type="molecule type" value="Genomic_DNA"/>
</dbReference>
<dbReference type="HOGENOM" id="CLU_847966_0_0_1"/>
<feature type="region of interest" description="Disordered" evidence="1">
    <location>
        <begin position="1"/>
        <end position="157"/>
    </location>
</feature>
<reference evidence="3" key="2">
    <citation type="journal article" date="2013" name="Nature">
        <title>Insights into bilaterian evolution from three spiralian genomes.</title>
        <authorList>
            <person name="Simakov O."/>
            <person name="Marletaz F."/>
            <person name="Cho S.J."/>
            <person name="Edsinger-Gonzales E."/>
            <person name="Havlak P."/>
            <person name="Hellsten U."/>
            <person name="Kuo D.H."/>
            <person name="Larsson T."/>
            <person name="Lv J."/>
            <person name="Arendt D."/>
            <person name="Savage R."/>
            <person name="Osoegawa K."/>
            <person name="de Jong P."/>
            <person name="Grimwood J."/>
            <person name="Chapman J.A."/>
            <person name="Shapiro H."/>
            <person name="Aerts A."/>
            <person name="Otillar R.P."/>
            <person name="Terry A.Y."/>
            <person name="Boore J.L."/>
            <person name="Grigoriev I.V."/>
            <person name="Lindberg D.R."/>
            <person name="Seaver E.C."/>
            <person name="Weisblat D.A."/>
            <person name="Putnam N.H."/>
            <person name="Rokhsar D.S."/>
        </authorList>
    </citation>
    <scope>NUCLEOTIDE SEQUENCE</scope>
    <source>
        <strain evidence="3">I ESC-2004</strain>
    </source>
</reference>
<sequence length="328" mass="36828">MPGLEMATHQDNIAASEGPTLKSGKTLQGVKIALPGFSSGEKPKLRSKPRPSPPTDPVPNENTPPWMGESRLRKSRPPRGEVEKMKQETEPEKPSWMKDAAAKRRRASQLLIAKERQDSEAEEQTSSPSTTAPWLVESASRRRHSNLNSDPSMEVDDAFLPHNEDEQHAKVVLASNGVNSDQSCDDDSSVPAWRLEIKSRRKSRPPSVLPEKPPMEEDIPLWKKELAERRKTRGDSVAAIESIKVGPKTEEEDVVPPWKLEIEERKKKSLTSTASHRVFNPLNPDPLSPSVKSETPEWAKLAAERRARRKQSTHLDELERQVEINDPN</sequence>
<name>X2ASX6_CAPTE</name>
<proteinExistence type="predicted"/>
<dbReference type="AlphaFoldDB" id="X2ASX6"/>
<feature type="compositionally biased region" description="Basic and acidic residues" evidence="1">
    <location>
        <begin position="313"/>
        <end position="328"/>
    </location>
</feature>
<reference evidence="2" key="3">
    <citation type="submission" date="2015-06" db="UniProtKB">
        <authorList>
            <consortium name="EnsemblMetazoa"/>
        </authorList>
    </citation>
    <scope>IDENTIFICATION</scope>
</reference>
<reference evidence="3" key="1">
    <citation type="submission" date="2012-12" db="EMBL/GenBank/DDBJ databases">
        <authorList>
            <person name="Hellsten U."/>
            <person name="Grimwood J."/>
            <person name="Chapman J.A."/>
            <person name="Shapiro H."/>
            <person name="Aerts A."/>
            <person name="Otillar R.P."/>
            <person name="Terry A.Y."/>
            <person name="Boore J.L."/>
            <person name="Simakov O."/>
            <person name="Marletaz F."/>
            <person name="Cho S.-J."/>
            <person name="Edsinger-Gonzales E."/>
            <person name="Havlak P."/>
            <person name="Kuo D.-H."/>
            <person name="Larsson T."/>
            <person name="Lv J."/>
            <person name="Arendt D."/>
            <person name="Savage R."/>
            <person name="Osoegawa K."/>
            <person name="de Jong P."/>
            <person name="Lindberg D.R."/>
            <person name="Seaver E.C."/>
            <person name="Weisblat D.A."/>
            <person name="Putnam N.H."/>
            <person name="Grigoriev I.V."/>
            <person name="Rokhsar D.S."/>
        </authorList>
    </citation>
    <scope>NUCLEOTIDE SEQUENCE</scope>
    <source>
        <strain evidence="3">I ESC-2004</strain>
    </source>
</reference>
<protein>
    <submittedName>
        <fullName evidence="2">Uncharacterized protein</fullName>
    </submittedName>
</protein>
<keyword evidence="3" id="KW-1185">Reference proteome</keyword>